<evidence type="ECO:0000313" key="3">
    <source>
        <dbReference type="EMBL" id="AUB85543.1"/>
    </source>
</evidence>
<dbReference type="Proteomes" id="UP000232638">
    <property type="component" value="Plasmid pTs485"/>
</dbReference>
<keyword evidence="1 2" id="KW-0732">Signal</keyword>
<dbReference type="Gene3D" id="3.40.190.10">
    <property type="entry name" value="Periplasmic binding protein-like II"/>
    <property type="match status" value="2"/>
</dbReference>
<evidence type="ECO:0000256" key="1">
    <source>
        <dbReference type="ARBA" id="ARBA00022729"/>
    </source>
</evidence>
<dbReference type="OrthoDB" id="9769567at2"/>
<dbReference type="PIRSF" id="PIRSF002825">
    <property type="entry name" value="CfbpA"/>
    <property type="match status" value="1"/>
</dbReference>
<keyword evidence="3" id="KW-0614">Plasmid</keyword>
<feature type="signal peptide" evidence="2">
    <location>
        <begin position="1"/>
        <end position="28"/>
    </location>
</feature>
<dbReference type="RefSeq" id="WP_100923163.1">
    <property type="nucleotide sequence ID" value="NZ_CP020372.1"/>
</dbReference>
<protein>
    <submittedName>
        <fullName evidence="3">Iron ABC transporter substrate-binding protein</fullName>
    </submittedName>
</protein>
<evidence type="ECO:0000313" key="4">
    <source>
        <dbReference type="Proteomes" id="UP000232638"/>
    </source>
</evidence>
<organism evidence="3 4">
    <name type="scientific">Candidatus Thiodictyon syntrophicum</name>
    <dbReference type="NCBI Taxonomy" id="1166950"/>
    <lineage>
        <taxon>Bacteria</taxon>
        <taxon>Pseudomonadati</taxon>
        <taxon>Pseudomonadota</taxon>
        <taxon>Gammaproteobacteria</taxon>
        <taxon>Chromatiales</taxon>
        <taxon>Chromatiaceae</taxon>
        <taxon>Thiodictyon</taxon>
    </lineage>
</organism>
<geneLocation type="plasmid" evidence="4">
    <name>pts485</name>
</geneLocation>
<dbReference type="Pfam" id="PF01547">
    <property type="entry name" value="SBP_bac_1"/>
    <property type="match status" value="1"/>
</dbReference>
<dbReference type="AlphaFoldDB" id="A0A2K8UIY8"/>
<dbReference type="PANTHER" id="PTHR30006">
    <property type="entry name" value="THIAMINE-BINDING PERIPLASMIC PROTEIN-RELATED"/>
    <property type="match status" value="1"/>
</dbReference>
<evidence type="ECO:0000256" key="2">
    <source>
        <dbReference type="SAM" id="SignalP"/>
    </source>
</evidence>
<feature type="chain" id="PRO_5014675164" evidence="2">
    <location>
        <begin position="29"/>
        <end position="340"/>
    </location>
</feature>
<dbReference type="InterPro" id="IPR026045">
    <property type="entry name" value="Ferric-bd"/>
</dbReference>
<dbReference type="CDD" id="cd13518">
    <property type="entry name" value="PBP2_Fe3_thiamine_like"/>
    <property type="match status" value="1"/>
</dbReference>
<gene>
    <name evidence="3" type="ORF">THSYN_32025</name>
</gene>
<dbReference type="PANTHER" id="PTHR30006:SF24">
    <property type="entry name" value="SLL0237 PROTEIN"/>
    <property type="match status" value="1"/>
</dbReference>
<reference evidence="3 4" key="1">
    <citation type="submission" date="2017-03" db="EMBL/GenBank/DDBJ databases">
        <title>Complete genome sequence of Candidatus 'Thiodictyon syntrophicum' sp. nov. strain Cad16T, a photolithoautotroph purple sulfur bacterium isolated from an alpine meromictic lake.</title>
        <authorList>
            <person name="Luedin S.M."/>
            <person name="Pothier J.F."/>
            <person name="Danza F."/>
            <person name="Storelli N."/>
            <person name="Wittwer M."/>
            <person name="Tonolla M."/>
        </authorList>
    </citation>
    <scope>NUCLEOTIDE SEQUENCE [LARGE SCALE GENOMIC DNA]</scope>
    <source>
        <strain evidence="3 4">Cad16T</strain>
        <plasmid evidence="4">Plasmid pts485</plasmid>
    </source>
</reference>
<accession>A0A2K8UIY8</accession>
<proteinExistence type="predicted"/>
<dbReference type="EMBL" id="CP020372">
    <property type="protein sequence ID" value="AUB85543.1"/>
    <property type="molecule type" value="Genomic_DNA"/>
</dbReference>
<keyword evidence="4" id="KW-1185">Reference proteome</keyword>
<dbReference type="InterPro" id="IPR006059">
    <property type="entry name" value="SBP"/>
</dbReference>
<dbReference type="KEGG" id="tsy:THSYN_32025"/>
<name>A0A2K8UIY8_9GAMM</name>
<sequence>MSIYANLGRSATLVFAVLALLFACPVRAAEVVVYTSLDQVYSEPILRDFQARTGIQIKAVYDVEASKTTGLVNRLIAEQGRPRADVFWNSEVARTLVLQDKGVLAPYRSPAGEDIPAQFKDADGYWTGFAARARVLVYNKDRLAPADLPKSIFDLTQPAWRGRFTMAYPLFGTTATQVAAWYAVLGPERTEAYLQALKANAVVIVDGNGTSRDTVVQGEVPLGFTDTDDANVAIQAGKPVGMIFPDADGLGTLLIPNTVALVAGAPHPQEARRLIDFLLSRDVESKLAFSESMQIPLRDGVGKPPRVPDYGSIRAMKVEYRAIADNMERAARFSRELFAR</sequence>
<dbReference type="SUPFAM" id="SSF53850">
    <property type="entry name" value="Periplasmic binding protein-like II"/>
    <property type="match status" value="1"/>
</dbReference>